<organism evidence="3 4">
    <name type="scientific">Thiorhodovibrio frisius</name>
    <dbReference type="NCBI Taxonomy" id="631362"/>
    <lineage>
        <taxon>Bacteria</taxon>
        <taxon>Pseudomonadati</taxon>
        <taxon>Pseudomonadota</taxon>
        <taxon>Gammaproteobacteria</taxon>
        <taxon>Chromatiales</taxon>
        <taxon>Chromatiaceae</taxon>
        <taxon>Thiorhodovibrio</taxon>
    </lineage>
</organism>
<dbReference type="PANTHER" id="PTHR33937:SF2">
    <property type="entry name" value="DINITROGENASE IRON-MOLYBDENUM COFACTOR BIOSYNTHESIS DOMAIN-CONTAINING PROTEIN"/>
    <property type="match status" value="1"/>
</dbReference>
<evidence type="ECO:0000259" key="2">
    <source>
        <dbReference type="Pfam" id="PF02579"/>
    </source>
</evidence>
<dbReference type="InterPro" id="IPR034165">
    <property type="entry name" value="NifB_C"/>
</dbReference>
<dbReference type="EMBL" id="JH603168">
    <property type="protein sequence ID" value="EIC23612.1"/>
    <property type="molecule type" value="Genomic_DNA"/>
</dbReference>
<sequence length="111" mass="11878">MKIAVASQEGLIVDTHFGHARQFLIYEVSGETCELLERRAVEQYCVGGQSMSSAIDGILAAVSDCHAVLVAMIGEPPRERLAAIGVQAVSDYANQPIDAALGDYARRQASE</sequence>
<reference evidence="3 4" key="2">
    <citation type="submission" date="2011-11" db="EMBL/GenBank/DDBJ databases">
        <authorList>
            <consortium name="US DOE Joint Genome Institute"/>
            <person name="Lucas S."/>
            <person name="Han J."/>
            <person name="Lapidus A."/>
            <person name="Cheng J.-F."/>
            <person name="Goodwin L."/>
            <person name="Pitluck S."/>
            <person name="Peters L."/>
            <person name="Ovchinnikova G."/>
            <person name="Zhang X."/>
            <person name="Detter J.C."/>
            <person name="Han C."/>
            <person name="Tapia R."/>
            <person name="Land M."/>
            <person name="Hauser L."/>
            <person name="Kyrpides N."/>
            <person name="Ivanova N."/>
            <person name="Pagani I."/>
            <person name="Vogl K."/>
            <person name="Liu Z."/>
            <person name="Overmann J."/>
            <person name="Frigaard N.-U."/>
            <person name="Bryant D."/>
            <person name="Woyke T."/>
        </authorList>
    </citation>
    <scope>NUCLEOTIDE SEQUENCE [LARGE SCALE GENOMIC DNA]</scope>
    <source>
        <strain evidence="3 4">970</strain>
    </source>
</reference>
<evidence type="ECO:0000313" key="3">
    <source>
        <dbReference type="EMBL" id="EIC23612.1"/>
    </source>
</evidence>
<dbReference type="InterPro" id="IPR036105">
    <property type="entry name" value="DiNase_FeMo-co_biosyn_sf"/>
</dbReference>
<dbReference type="HOGENOM" id="CLU_104194_3_2_6"/>
<dbReference type="Pfam" id="PF02579">
    <property type="entry name" value="Nitro_FeMo-Co"/>
    <property type="match status" value="1"/>
</dbReference>
<reference evidence="4" key="1">
    <citation type="submission" date="2011-06" db="EMBL/GenBank/DDBJ databases">
        <authorList>
            <consortium name="US DOE Joint Genome Institute (JGI-PGF)"/>
            <person name="Lucas S."/>
            <person name="Han J."/>
            <person name="Lapidus A."/>
            <person name="Cheng J.-F."/>
            <person name="Goodwin L."/>
            <person name="Pitluck S."/>
            <person name="Peters L."/>
            <person name="Land M.L."/>
            <person name="Hauser L."/>
            <person name="Vogl K."/>
            <person name="Liu Z."/>
            <person name="Overmann J."/>
            <person name="Frigaard N.-U."/>
            <person name="Bryant D.A."/>
            <person name="Woyke T.J."/>
        </authorList>
    </citation>
    <scope>NUCLEOTIDE SEQUENCE [LARGE SCALE GENOMIC DNA]</scope>
    <source>
        <strain evidence="4">970</strain>
    </source>
</reference>
<dbReference type="RefSeq" id="WP_009147695.1">
    <property type="nucleotide sequence ID" value="NZ_CP121471.1"/>
</dbReference>
<dbReference type="SUPFAM" id="SSF53146">
    <property type="entry name" value="Nitrogenase accessory factor-like"/>
    <property type="match status" value="1"/>
</dbReference>
<dbReference type="eggNOG" id="COG1433">
    <property type="taxonomic scope" value="Bacteria"/>
</dbReference>
<evidence type="ECO:0000313" key="4">
    <source>
        <dbReference type="Proteomes" id="UP000002964"/>
    </source>
</evidence>
<dbReference type="PANTHER" id="PTHR33937">
    <property type="entry name" value="IRON-MOLYBDENUM PROTEIN-RELATED-RELATED"/>
    <property type="match status" value="1"/>
</dbReference>
<feature type="domain" description="Dinitrogenase iron-molybdenum cofactor biosynthesis" evidence="2">
    <location>
        <begin position="12"/>
        <end position="104"/>
    </location>
</feature>
<keyword evidence="4" id="KW-1185">Reference proteome</keyword>
<name>H8YYT6_9GAMM</name>
<accession>H8YYT6</accession>
<keyword evidence="1" id="KW-0535">Nitrogen fixation</keyword>
<dbReference type="Proteomes" id="UP000002964">
    <property type="component" value="Unassembled WGS sequence"/>
</dbReference>
<proteinExistence type="predicted"/>
<gene>
    <name evidence="3" type="ORF">Thi970DRAFT_01286</name>
</gene>
<dbReference type="InterPro" id="IPR003731">
    <property type="entry name" value="Di-Nase_FeMo-co_biosynth"/>
</dbReference>
<evidence type="ECO:0000256" key="1">
    <source>
        <dbReference type="ARBA" id="ARBA00023231"/>
    </source>
</evidence>
<dbReference type="STRING" id="631362.Thi970DRAFT_01286"/>
<dbReference type="InterPro" id="IPR051840">
    <property type="entry name" value="NifX/NifY_domain"/>
</dbReference>
<dbReference type="CDD" id="cd00852">
    <property type="entry name" value="NifB"/>
    <property type="match status" value="1"/>
</dbReference>
<dbReference type="Gene3D" id="3.30.420.130">
    <property type="entry name" value="Dinitrogenase iron-molybdenum cofactor biosynthesis domain"/>
    <property type="match status" value="1"/>
</dbReference>
<dbReference type="AlphaFoldDB" id="H8YYT6"/>
<protein>
    <recommendedName>
        <fullName evidence="2">Dinitrogenase iron-molybdenum cofactor biosynthesis domain-containing protein</fullName>
    </recommendedName>
</protein>